<feature type="transmembrane region" description="Helical" evidence="10">
    <location>
        <begin position="130"/>
        <end position="153"/>
    </location>
</feature>
<keyword evidence="7" id="KW-0406">Ion transport</keyword>
<feature type="transmembrane region" description="Helical" evidence="10">
    <location>
        <begin position="556"/>
        <end position="579"/>
    </location>
</feature>
<keyword evidence="3 10" id="KW-0812">Transmembrane</keyword>
<keyword evidence="4" id="KW-0460">Magnesium</keyword>
<evidence type="ECO:0000256" key="6">
    <source>
        <dbReference type="ARBA" id="ARBA00022989"/>
    </source>
</evidence>
<evidence type="ECO:0000256" key="7">
    <source>
        <dbReference type="ARBA" id="ARBA00023065"/>
    </source>
</evidence>
<keyword evidence="2" id="KW-0813">Transport</keyword>
<dbReference type="RefSeq" id="WP_263595245.1">
    <property type="nucleotide sequence ID" value="NZ_CP107020.1"/>
</dbReference>
<evidence type="ECO:0000256" key="8">
    <source>
        <dbReference type="ARBA" id="ARBA00023136"/>
    </source>
</evidence>
<feature type="compositionally biased region" description="Acidic residues" evidence="9">
    <location>
        <begin position="783"/>
        <end position="801"/>
    </location>
</feature>
<keyword evidence="12" id="KW-1185">Reference proteome</keyword>
<feature type="transmembrane region" description="Helical" evidence="10">
    <location>
        <begin position="644"/>
        <end position="661"/>
    </location>
</feature>
<dbReference type="EMBL" id="CP107020">
    <property type="protein sequence ID" value="UYG18039.1"/>
    <property type="molecule type" value="Genomic_DNA"/>
</dbReference>
<evidence type="ECO:0000256" key="5">
    <source>
        <dbReference type="ARBA" id="ARBA00022967"/>
    </source>
</evidence>
<feature type="transmembrane region" description="Helical" evidence="10">
    <location>
        <begin position="288"/>
        <end position="309"/>
    </location>
</feature>
<evidence type="ECO:0000313" key="12">
    <source>
        <dbReference type="Proteomes" id="UP001164305"/>
    </source>
</evidence>
<feature type="transmembrane region" description="Helical" evidence="10">
    <location>
        <begin position="739"/>
        <end position="759"/>
    </location>
</feature>
<evidence type="ECO:0000313" key="11">
    <source>
        <dbReference type="EMBL" id="UYG18039.1"/>
    </source>
</evidence>
<keyword evidence="6 10" id="KW-1133">Transmembrane helix</keyword>
<evidence type="ECO:0000256" key="2">
    <source>
        <dbReference type="ARBA" id="ARBA00022448"/>
    </source>
</evidence>
<protein>
    <submittedName>
        <fullName evidence="11">Sodium/proton-translocating pyrophosphatase</fullName>
    </submittedName>
</protein>
<evidence type="ECO:0000256" key="3">
    <source>
        <dbReference type="ARBA" id="ARBA00022692"/>
    </source>
</evidence>
<comment type="subcellular location">
    <subcellularLocation>
        <location evidence="1">Endomembrane system</location>
        <topology evidence="1">Multi-pass membrane protein</topology>
    </subcellularLocation>
</comment>
<sequence length="836" mass="84628">MDVITSYPLGDDIAWTLLAVTLVGVASVVLGAVVPRRLARDEDSAGLDPDLGTRLGALLSAAVRTALSIGVPVLLLLLLVPGSLEVRVLRSAMMLVGILAGAAAAWRATGILVPALALEGEARRRGISRIGALLIASTLALAVVPVAVIVWFLRGDAGTSLLAFALGASVFALSARVTTSFTDIAADASALLGGADENELDREAEDNPGAVHTRLSALFRRGPARAAEIVAVAAAVLAAGIAIGVAVLTVEGMIVPLLGGGIAMLVALLVAVLPHFGTEGSERETLRLGALIPSIVGAGALAATVVFWLPTTYKSLRFAKVGLDTFTDAALTGGDPVARSELEPQIEQAAQQFSTMLSQADESAGSRTILDTIAIYGVNPAVVVAVAVAVGAVLALVAQALVSYAADRRNTPTLAIARTSRTGGALGALTALGSAGTTAALVVVVLVVGLVALGVTAGGIGMLTLLLVAYAGLGALIVVAGHAAVHVAASLGDRAGSEQPLRDATRSADVAAGTGIQVAAVLAALAVLAPVTNAIYASARASSLWEDRAMHDMTPGSVFGLAGIAIGIATVLFVGTSLLESGRRIGATAVIDTRAALLEKGTGRVHLAELTPLTRKAAVAPLVIAVVMPVLVGFGIGAAALPGYLGGVVLTALVLAVWTGAADASMRSAVDVIETGRYGGRGSWGHSAALGNAVLGTGLRAAIGQLALPAAITTSLVTVMGIGAFVSLPTNGTSVYLRWGIAVVALLVVIVASSVTASVPEPDLEDFAEDLDEPLFGRRVEETEAEATDWDAFAGDDESDREEVVVPRSARGRRETSKKSALTKKPATSGRRRSRR</sequence>
<feature type="transmembrane region" description="Helical" evidence="10">
    <location>
        <begin position="617"/>
        <end position="638"/>
    </location>
</feature>
<gene>
    <name evidence="11" type="ORF">BRM3_06385</name>
</gene>
<evidence type="ECO:0000256" key="10">
    <source>
        <dbReference type="SAM" id="Phobius"/>
    </source>
</evidence>
<evidence type="ECO:0000256" key="9">
    <source>
        <dbReference type="SAM" id="MobiDB-lite"/>
    </source>
</evidence>
<feature type="transmembrane region" description="Helical" evidence="10">
    <location>
        <begin position="13"/>
        <end position="34"/>
    </location>
</feature>
<keyword evidence="8 10" id="KW-0472">Membrane</keyword>
<feature type="region of interest" description="Disordered" evidence="9">
    <location>
        <begin position="783"/>
        <end position="836"/>
    </location>
</feature>
<feature type="transmembrane region" description="Helical" evidence="10">
    <location>
        <begin position="55"/>
        <end position="80"/>
    </location>
</feature>
<dbReference type="Pfam" id="PF03030">
    <property type="entry name" value="H_PPase"/>
    <property type="match status" value="1"/>
</dbReference>
<dbReference type="InterPro" id="IPR004131">
    <property type="entry name" value="PPase-energised_H-pump"/>
</dbReference>
<feature type="transmembrane region" description="Helical" evidence="10">
    <location>
        <begin position="254"/>
        <end position="276"/>
    </location>
</feature>
<evidence type="ECO:0000256" key="1">
    <source>
        <dbReference type="ARBA" id="ARBA00004127"/>
    </source>
</evidence>
<reference evidence="11" key="1">
    <citation type="submission" date="2022-10" db="EMBL/GenBank/DDBJ databases">
        <title>Whole-Genome Sequencing of Brachybacterium huguangmaarense BRM-3, Isolated from Betula schmidtii.</title>
        <authorList>
            <person name="Haam D."/>
        </authorList>
    </citation>
    <scope>NUCLEOTIDE SEQUENCE</scope>
    <source>
        <strain evidence="11">BRM-3</strain>
    </source>
</reference>
<feature type="transmembrane region" description="Helical" evidence="10">
    <location>
        <begin position="467"/>
        <end position="489"/>
    </location>
</feature>
<feature type="transmembrane region" description="Helical" evidence="10">
    <location>
        <begin position="426"/>
        <end position="455"/>
    </location>
</feature>
<feature type="transmembrane region" description="Helical" evidence="10">
    <location>
        <begin position="706"/>
        <end position="727"/>
    </location>
</feature>
<feature type="transmembrane region" description="Helical" evidence="10">
    <location>
        <begin position="381"/>
        <end position="405"/>
    </location>
</feature>
<name>A0ABY6G507_9MICO</name>
<evidence type="ECO:0000256" key="4">
    <source>
        <dbReference type="ARBA" id="ARBA00022842"/>
    </source>
</evidence>
<feature type="transmembrane region" description="Helical" evidence="10">
    <location>
        <begin position="229"/>
        <end position="248"/>
    </location>
</feature>
<proteinExistence type="predicted"/>
<organism evidence="11 12">
    <name type="scientific">Brachybacterium huguangmaarense</name>
    <dbReference type="NCBI Taxonomy" id="1652028"/>
    <lineage>
        <taxon>Bacteria</taxon>
        <taxon>Bacillati</taxon>
        <taxon>Actinomycetota</taxon>
        <taxon>Actinomycetes</taxon>
        <taxon>Micrococcales</taxon>
        <taxon>Dermabacteraceae</taxon>
        <taxon>Brachybacterium</taxon>
    </lineage>
</organism>
<dbReference type="Proteomes" id="UP001164305">
    <property type="component" value="Chromosome"/>
</dbReference>
<feature type="transmembrane region" description="Helical" evidence="10">
    <location>
        <begin position="510"/>
        <end position="536"/>
    </location>
</feature>
<feature type="transmembrane region" description="Helical" evidence="10">
    <location>
        <begin position="92"/>
        <end position="118"/>
    </location>
</feature>
<feature type="transmembrane region" description="Helical" evidence="10">
    <location>
        <begin position="159"/>
        <end position="177"/>
    </location>
</feature>
<keyword evidence="5" id="KW-1278">Translocase</keyword>
<accession>A0ABY6G507</accession>